<accession>A0A164WJ04</accession>
<keyword evidence="8" id="KW-1185">Reference proteome</keyword>
<dbReference type="SMART" id="SM01417">
    <property type="entry name" value="Solute_trans_a"/>
    <property type="match status" value="1"/>
</dbReference>
<gene>
    <name evidence="7" type="ORF">SISNIDRAFT_478017</name>
</gene>
<dbReference type="PANTHER" id="PTHR23423">
    <property type="entry name" value="ORGANIC SOLUTE TRANSPORTER-RELATED"/>
    <property type="match status" value="1"/>
</dbReference>
<comment type="subcellular location">
    <subcellularLocation>
        <location evidence="1">Membrane</location>
        <topology evidence="1">Multi-pass membrane protein</topology>
    </subcellularLocation>
</comment>
<keyword evidence="4 6" id="KW-0472">Membrane</keyword>
<dbReference type="EMBL" id="KV419402">
    <property type="protein sequence ID" value="KZS95085.1"/>
    <property type="molecule type" value="Genomic_DNA"/>
</dbReference>
<keyword evidence="3 6" id="KW-1133">Transmembrane helix</keyword>
<dbReference type="AlphaFoldDB" id="A0A164WJ04"/>
<evidence type="ECO:0000313" key="7">
    <source>
        <dbReference type="EMBL" id="KZS95085.1"/>
    </source>
</evidence>
<evidence type="ECO:0000256" key="4">
    <source>
        <dbReference type="ARBA" id="ARBA00023136"/>
    </source>
</evidence>
<dbReference type="Proteomes" id="UP000076722">
    <property type="component" value="Unassembled WGS sequence"/>
</dbReference>
<organism evidence="7 8">
    <name type="scientific">Sistotremastrum niveocremeum HHB9708</name>
    <dbReference type="NCBI Taxonomy" id="1314777"/>
    <lineage>
        <taxon>Eukaryota</taxon>
        <taxon>Fungi</taxon>
        <taxon>Dikarya</taxon>
        <taxon>Basidiomycota</taxon>
        <taxon>Agaricomycotina</taxon>
        <taxon>Agaricomycetes</taxon>
        <taxon>Sistotremastrales</taxon>
        <taxon>Sistotremastraceae</taxon>
        <taxon>Sertulicium</taxon>
        <taxon>Sertulicium niveocremeum</taxon>
    </lineage>
</organism>
<evidence type="ECO:0000256" key="2">
    <source>
        <dbReference type="ARBA" id="ARBA00022692"/>
    </source>
</evidence>
<evidence type="ECO:0000256" key="1">
    <source>
        <dbReference type="ARBA" id="ARBA00004141"/>
    </source>
</evidence>
<feature type="transmembrane region" description="Helical" evidence="6">
    <location>
        <begin position="235"/>
        <end position="257"/>
    </location>
</feature>
<sequence>MPAICADDNTQAVEQDDFWSTLEHGGHLQAHQIGWLIAGACTVVAVVIALINIFRHARNYLVPAEQRQILRILYMPPIFGIISFFSYRYFREYVYYELIQIIYEAITIAAFFLLIVEFVAATASDNRAEMALMRKDKKALPLPFCCFRFRPTKPYFMYTIKWAVLQYVIVRPLVSLAGIITNAEGLYCESGGYNIHFAYAYLEGVDFISISITLYGLIVFYALTREELKGRRPLAKFIAIKLIIFFTFYQSFVFSVLEKTGKIKATTYWTQTNVANGLNALCICIEMVFFSAFMLWAYPASDYVDKTKGHTSIWRPLLDSVNFSDFAIEIWRSTKFFIDYWRKKPYTRSTSASPSGTTYTKETAGAYNKESTEISRGDENDTRPFAARPPLKNDFDSAFGLRPERYGRTTAGAFARGAGGGGAGGMNGGNMAGVGAGVGGRRGDYDDVPLVANANGRGHGGGGSIDSMSGEDVEMRPVGGVNGGRRMR</sequence>
<proteinExistence type="predicted"/>
<feature type="transmembrane region" description="Helical" evidence="6">
    <location>
        <begin position="102"/>
        <end position="124"/>
    </location>
</feature>
<dbReference type="OrthoDB" id="5348404at2759"/>
<feature type="transmembrane region" description="Helical" evidence="6">
    <location>
        <begin position="33"/>
        <end position="51"/>
    </location>
</feature>
<dbReference type="GO" id="GO:0016020">
    <property type="term" value="C:membrane"/>
    <property type="evidence" value="ECO:0007669"/>
    <property type="project" value="UniProtKB-SubCell"/>
</dbReference>
<feature type="transmembrane region" description="Helical" evidence="6">
    <location>
        <begin position="277"/>
        <end position="298"/>
    </location>
</feature>
<protein>
    <submittedName>
        <fullName evidence="7">DUF300-domain-containing protein</fullName>
    </submittedName>
</protein>
<feature type="region of interest" description="Disordered" evidence="5">
    <location>
        <begin position="453"/>
        <end position="488"/>
    </location>
</feature>
<evidence type="ECO:0000256" key="6">
    <source>
        <dbReference type="SAM" id="Phobius"/>
    </source>
</evidence>
<feature type="transmembrane region" description="Helical" evidence="6">
    <location>
        <begin position="158"/>
        <end position="180"/>
    </location>
</feature>
<feature type="transmembrane region" description="Helical" evidence="6">
    <location>
        <begin position="72"/>
        <end position="90"/>
    </location>
</feature>
<dbReference type="InterPro" id="IPR005178">
    <property type="entry name" value="Ostalpha/TMEM184C"/>
</dbReference>
<feature type="transmembrane region" description="Helical" evidence="6">
    <location>
        <begin position="200"/>
        <end position="223"/>
    </location>
</feature>
<evidence type="ECO:0000256" key="5">
    <source>
        <dbReference type="SAM" id="MobiDB-lite"/>
    </source>
</evidence>
<reference evidence="7 8" key="1">
    <citation type="journal article" date="2016" name="Mol. Biol. Evol.">
        <title>Comparative Genomics of Early-Diverging Mushroom-Forming Fungi Provides Insights into the Origins of Lignocellulose Decay Capabilities.</title>
        <authorList>
            <person name="Nagy L.G."/>
            <person name="Riley R."/>
            <person name="Tritt A."/>
            <person name="Adam C."/>
            <person name="Daum C."/>
            <person name="Floudas D."/>
            <person name="Sun H."/>
            <person name="Yadav J.S."/>
            <person name="Pangilinan J."/>
            <person name="Larsson K.H."/>
            <person name="Matsuura K."/>
            <person name="Barry K."/>
            <person name="Labutti K."/>
            <person name="Kuo R."/>
            <person name="Ohm R.A."/>
            <person name="Bhattacharya S.S."/>
            <person name="Shirouzu T."/>
            <person name="Yoshinaga Y."/>
            <person name="Martin F.M."/>
            <person name="Grigoriev I.V."/>
            <person name="Hibbett D.S."/>
        </authorList>
    </citation>
    <scope>NUCLEOTIDE SEQUENCE [LARGE SCALE GENOMIC DNA]</scope>
    <source>
        <strain evidence="7 8">HHB9708</strain>
    </source>
</reference>
<name>A0A164WJ04_9AGAM</name>
<evidence type="ECO:0000256" key="3">
    <source>
        <dbReference type="ARBA" id="ARBA00022989"/>
    </source>
</evidence>
<dbReference type="Pfam" id="PF03619">
    <property type="entry name" value="Solute_trans_a"/>
    <property type="match status" value="1"/>
</dbReference>
<dbReference type="STRING" id="1314777.A0A164WJ04"/>
<evidence type="ECO:0000313" key="8">
    <source>
        <dbReference type="Proteomes" id="UP000076722"/>
    </source>
</evidence>
<keyword evidence="2 6" id="KW-0812">Transmembrane</keyword>